<organism evidence="2 3">
    <name type="scientific">Microbacterium keratanolyticum</name>
    <dbReference type="NCBI Taxonomy" id="67574"/>
    <lineage>
        <taxon>Bacteria</taxon>
        <taxon>Bacillati</taxon>
        <taxon>Actinomycetota</taxon>
        <taxon>Actinomycetes</taxon>
        <taxon>Micrococcales</taxon>
        <taxon>Microbacteriaceae</taxon>
        <taxon>Microbacterium</taxon>
    </lineage>
</organism>
<feature type="transmembrane region" description="Helical" evidence="1">
    <location>
        <begin position="94"/>
        <end position="114"/>
    </location>
</feature>
<feature type="transmembrane region" description="Helical" evidence="1">
    <location>
        <begin position="16"/>
        <end position="33"/>
    </location>
</feature>
<keyword evidence="3" id="KW-1185">Reference proteome</keyword>
<keyword evidence="1" id="KW-0472">Membrane</keyword>
<feature type="transmembrane region" description="Helical" evidence="1">
    <location>
        <begin position="176"/>
        <end position="202"/>
    </location>
</feature>
<dbReference type="AlphaFoldDB" id="A0A9W6M7Z4"/>
<evidence type="ECO:0000313" key="3">
    <source>
        <dbReference type="Proteomes" id="UP001142325"/>
    </source>
</evidence>
<feature type="transmembrane region" description="Helical" evidence="1">
    <location>
        <begin position="39"/>
        <end position="62"/>
    </location>
</feature>
<keyword evidence="1" id="KW-0812">Transmembrane</keyword>
<reference evidence="2" key="2">
    <citation type="submission" date="2023-01" db="EMBL/GenBank/DDBJ databases">
        <authorList>
            <person name="Sun Q."/>
            <person name="Evtushenko L."/>
        </authorList>
    </citation>
    <scope>NUCLEOTIDE SEQUENCE</scope>
    <source>
        <strain evidence="2">VKM Ac-1958</strain>
    </source>
</reference>
<evidence type="ECO:0008006" key="4">
    <source>
        <dbReference type="Google" id="ProtNLM"/>
    </source>
</evidence>
<proteinExistence type="predicted"/>
<evidence type="ECO:0000256" key="1">
    <source>
        <dbReference type="SAM" id="Phobius"/>
    </source>
</evidence>
<dbReference type="EMBL" id="BSET01000001">
    <property type="protein sequence ID" value="GLK00967.1"/>
    <property type="molecule type" value="Genomic_DNA"/>
</dbReference>
<gene>
    <name evidence="2" type="ORF">GCM10017596_06820</name>
</gene>
<feature type="transmembrane region" description="Helical" evidence="1">
    <location>
        <begin position="141"/>
        <end position="164"/>
    </location>
</feature>
<evidence type="ECO:0000313" key="2">
    <source>
        <dbReference type="EMBL" id="GLK00967.1"/>
    </source>
</evidence>
<comment type="caution">
    <text evidence="2">The sequence shown here is derived from an EMBL/GenBank/DDBJ whole genome shotgun (WGS) entry which is preliminary data.</text>
</comment>
<feature type="transmembrane region" description="Helical" evidence="1">
    <location>
        <begin position="69"/>
        <end position="88"/>
    </location>
</feature>
<accession>A0A9W6M7Z4</accession>
<name>A0A9W6M7Z4_9MICO</name>
<protein>
    <recommendedName>
        <fullName evidence="4">Acyl-CoA synthetase</fullName>
    </recommendedName>
</protein>
<dbReference type="Proteomes" id="UP001142325">
    <property type="component" value="Unassembled WGS sequence"/>
</dbReference>
<dbReference type="RefSeq" id="WP_204938640.1">
    <property type="nucleotide sequence ID" value="NZ_BAAAUM010000001.1"/>
</dbReference>
<sequence>MPAPVAHTFTARTVQSLRALFAAAAALMITFSSDHSAQVGLAVFSGFAVATALVCVLAAWLVAASGNRWPWVLLAAISFIAGVAGGVPMWRSDVLFFVLVIVWAAATGLVELIVGIRGRRARAQGVVSVPGGVADESTRDALLIGAVGMLLAVVLLVVPVQYALDYSIEGAGDFTLTGITIAVGLFGGYAAIVAVILGIAAFSPRTTTPDRADIITEAPAPRAEATDKGGHA</sequence>
<keyword evidence="1" id="KW-1133">Transmembrane helix</keyword>
<reference evidence="2" key="1">
    <citation type="journal article" date="2014" name="Int. J. Syst. Evol. Microbiol.">
        <title>Complete genome sequence of Corynebacterium casei LMG S-19264T (=DSM 44701T), isolated from a smear-ripened cheese.</title>
        <authorList>
            <consortium name="US DOE Joint Genome Institute (JGI-PGF)"/>
            <person name="Walter F."/>
            <person name="Albersmeier A."/>
            <person name="Kalinowski J."/>
            <person name="Ruckert C."/>
        </authorList>
    </citation>
    <scope>NUCLEOTIDE SEQUENCE</scope>
    <source>
        <strain evidence="2">VKM Ac-1958</strain>
    </source>
</reference>